<dbReference type="SUPFAM" id="SSF56003">
    <property type="entry name" value="Molybdenum cofactor-binding domain"/>
    <property type="match status" value="2"/>
</dbReference>
<dbReference type="InterPro" id="IPR046867">
    <property type="entry name" value="AldOxase/xan_DH_MoCoBD2"/>
</dbReference>
<dbReference type="Gene3D" id="3.30.365.10">
    <property type="entry name" value="Aldehyde oxidase/xanthine dehydrogenase, molybdopterin binding domain"/>
    <property type="match status" value="3"/>
</dbReference>
<dbReference type="EMBL" id="BMDZ01000094">
    <property type="protein sequence ID" value="GGB60484.1"/>
    <property type="molecule type" value="Genomic_DNA"/>
</dbReference>
<dbReference type="InterPro" id="IPR000674">
    <property type="entry name" value="Ald_Oxase/Xan_DH_a/b"/>
</dbReference>
<reference evidence="3" key="1">
    <citation type="journal article" date="2019" name="Int. J. Syst. Evol. Microbiol.">
        <title>The Global Catalogue of Microorganisms (GCM) 10K type strain sequencing project: providing services to taxonomists for standard genome sequencing and annotation.</title>
        <authorList>
            <consortium name="The Broad Institute Genomics Platform"/>
            <consortium name="The Broad Institute Genome Sequencing Center for Infectious Disease"/>
            <person name="Wu L."/>
            <person name="Ma J."/>
        </authorList>
    </citation>
    <scope>NUCLEOTIDE SEQUENCE [LARGE SCALE GENOMIC DNA]</scope>
    <source>
        <strain evidence="3">CGMCC 1.10188</strain>
    </source>
</reference>
<gene>
    <name evidence="2" type="ORF">GCM10011505_46520</name>
</gene>
<dbReference type="SMART" id="SM01008">
    <property type="entry name" value="Ald_Xan_dh_C"/>
    <property type="match status" value="1"/>
</dbReference>
<dbReference type="Proteomes" id="UP000603352">
    <property type="component" value="Unassembled WGS sequence"/>
</dbReference>
<dbReference type="Pfam" id="PF20256">
    <property type="entry name" value="MoCoBD_2"/>
    <property type="match status" value="1"/>
</dbReference>
<evidence type="ECO:0000313" key="3">
    <source>
        <dbReference type="Proteomes" id="UP000603352"/>
    </source>
</evidence>
<name>A0ABQ1J7D6_9PROT</name>
<feature type="domain" description="Aldehyde oxidase/xanthine dehydrogenase a/b hammerhead" evidence="1">
    <location>
        <begin position="221"/>
        <end position="299"/>
    </location>
</feature>
<sequence length="393" mass="42049">MTGSFKLHSRAISRRRFLITAGSFGVAVAFGGLTGNALGAAMARAVAGDYRPNAWVTIAGDGMVSIICPASEMGQGIMTTLPLLIAEEMDADWDRVRIVQAPSDAETYGNPGFYGIQLTGGSESTRGYYDLLRLIGAQTRKVILASAAGMLNVPTRELATEPGTVVHAPSGRRLGYGEIASDGPLPDPLPQATEADLKTREDWRYIGRRDIPRVDVPAKVDGTAIYGIDVQRPDMLYGAVLRAPVQDERPETIDDAEARAVPGVTHIVPLSYGVGIIGETVEATRRARDLLNVTWSTSSRVRNYTSSRLLEHFRGVARDLSQTGVEAFSEGDIDAAIAHAATVIEADYMSDLVCHATMEPMNATALVTGDRVEIGDVPVIVEKGRAALLALSR</sequence>
<keyword evidence="3" id="KW-1185">Reference proteome</keyword>
<dbReference type="InterPro" id="IPR037165">
    <property type="entry name" value="AldOxase/xan_DH_Mopterin-bd_sf"/>
</dbReference>
<comment type="caution">
    <text evidence="2">The sequence shown here is derived from an EMBL/GenBank/DDBJ whole genome shotgun (WGS) entry which is preliminary data.</text>
</comment>
<dbReference type="InterPro" id="IPR052516">
    <property type="entry name" value="N-heterocyclic_Hydroxylase"/>
</dbReference>
<evidence type="ECO:0000259" key="1">
    <source>
        <dbReference type="SMART" id="SM01008"/>
    </source>
</evidence>
<organism evidence="2 3">
    <name type="scientific">Tistrella bauzanensis</name>
    <dbReference type="NCBI Taxonomy" id="657419"/>
    <lineage>
        <taxon>Bacteria</taxon>
        <taxon>Pseudomonadati</taxon>
        <taxon>Pseudomonadota</taxon>
        <taxon>Alphaproteobacteria</taxon>
        <taxon>Geminicoccales</taxon>
        <taxon>Geminicoccaceae</taxon>
        <taxon>Tistrella</taxon>
    </lineage>
</organism>
<accession>A0ABQ1J7D6</accession>
<dbReference type="PANTHER" id="PTHR47495">
    <property type="entry name" value="ALDEHYDE DEHYDROGENASE"/>
    <property type="match status" value="1"/>
</dbReference>
<protein>
    <recommendedName>
        <fullName evidence="1">Aldehyde oxidase/xanthine dehydrogenase a/b hammerhead domain-containing protein</fullName>
    </recommendedName>
</protein>
<proteinExistence type="predicted"/>
<evidence type="ECO:0000313" key="2">
    <source>
        <dbReference type="EMBL" id="GGB60484.1"/>
    </source>
</evidence>
<dbReference type="PROSITE" id="PS51318">
    <property type="entry name" value="TAT"/>
    <property type="match status" value="1"/>
</dbReference>
<dbReference type="PANTHER" id="PTHR47495:SF2">
    <property type="entry name" value="ALDEHYDE DEHYDROGENASE"/>
    <property type="match status" value="1"/>
</dbReference>
<dbReference type="InterPro" id="IPR006311">
    <property type="entry name" value="TAT_signal"/>
</dbReference>
<dbReference type="Gene3D" id="3.90.1170.50">
    <property type="entry name" value="Aldehyde oxidase/xanthine dehydrogenase, a/b hammerhead"/>
    <property type="match status" value="1"/>
</dbReference>